<accession>A0A165PCH5</accession>
<dbReference type="AlphaFoldDB" id="A0A165PCH5"/>
<reference evidence="1 2" key="1">
    <citation type="journal article" date="2016" name="Mol. Biol. Evol.">
        <title>Comparative Genomics of Early-Diverging Mushroom-Forming Fungi Provides Insights into the Origins of Lignocellulose Decay Capabilities.</title>
        <authorList>
            <person name="Nagy L.G."/>
            <person name="Riley R."/>
            <person name="Tritt A."/>
            <person name="Adam C."/>
            <person name="Daum C."/>
            <person name="Floudas D."/>
            <person name="Sun H."/>
            <person name="Yadav J.S."/>
            <person name="Pangilinan J."/>
            <person name="Larsson K.H."/>
            <person name="Matsuura K."/>
            <person name="Barry K."/>
            <person name="Labutti K."/>
            <person name="Kuo R."/>
            <person name="Ohm R.A."/>
            <person name="Bhattacharya S.S."/>
            <person name="Shirouzu T."/>
            <person name="Yoshinaga Y."/>
            <person name="Martin F.M."/>
            <person name="Grigoriev I.V."/>
            <person name="Hibbett D.S."/>
        </authorList>
    </citation>
    <scope>NUCLEOTIDE SEQUENCE [LARGE SCALE GENOMIC DNA]</scope>
    <source>
        <strain evidence="1 2">L-15889</strain>
    </source>
</reference>
<evidence type="ECO:0000313" key="2">
    <source>
        <dbReference type="Proteomes" id="UP000076727"/>
    </source>
</evidence>
<gene>
    <name evidence="1" type="ORF">DAEQUDRAFT_347045</name>
</gene>
<protein>
    <submittedName>
        <fullName evidence="1">Uncharacterized protein</fullName>
    </submittedName>
</protein>
<name>A0A165PCH5_9APHY</name>
<sequence>MLCLPRPQHRPPILPLFPRPRFHAQIPRARGLHDRNRRDLDHTGTTWAPNWACADHWHFSSDPDISSVRRCSRDTVGTASPPSDRKHAFSARSLGSPCIPGQLFSPQRASATRRNLPLQLHTLRSQDVYAGSMIVPCPRLKSPGTLLNRRDRPVWYHRVSSRSALVVYTRSAYAVYAWNKPTPNVWSGDSTSDKRCNSTKHSLLRAG</sequence>
<organism evidence="1 2">
    <name type="scientific">Daedalea quercina L-15889</name>
    <dbReference type="NCBI Taxonomy" id="1314783"/>
    <lineage>
        <taxon>Eukaryota</taxon>
        <taxon>Fungi</taxon>
        <taxon>Dikarya</taxon>
        <taxon>Basidiomycota</taxon>
        <taxon>Agaricomycotina</taxon>
        <taxon>Agaricomycetes</taxon>
        <taxon>Polyporales</taxon>
        <taxon>Fomitopsis</taxon>
    </lineage>
</organism>
<dbReference type="EMBL" id="KV429070">
    <property type="protein sequence ID" value="KZT68038.1"/>
    <property type="molecule type" value="Genomic_DNA"/>
</dbReference>
<dbReference type="Proteomes" id="UP000076727">
    <property type="component" value="Unassembled WGS sequence"/>
</dbReference>
<evidence type="ECO:0000313" key="1">
    <source>
        <dbReference type="EMBL" id="KZT68038.1"/>
    </source>
</evidence>
<keyword evidence="2" id="KW-1185">Reference proteome</keyword>
<proteinExistence type="predicted"/>